<evidence type="ECO:0000313" key="3">
    <source>
        <dbReference type="EMBL" id="SDK43262.1"/>
    </source>
</evidence>
<dbReference type="STRING" id="47500.AF333_12070"/>
<dbReference type="RefSeq" id="WP_043067250.1">
    <property type="nucleotide sequence ID" value="NZ_BJOA01000213.1"/>
</dbReference>
<dbReference type="OrthoDB" id="9802985at2"/>
<dbReference type="Pfam" id="PF12762">
    <property type="entry name" value="DDE_Tnp_IS1595"/>
    <property type="match status" value="1"/>
</dbReference>
<dbReference type="EMBL" id="FNED01000055">
    <property type="protein sequence ID" value="SDK43262.1"/>
    <property type="molecule type" value="Genomic_DNA"/>
</dbReference>
<dbReference type="InterPro" id="IPR024445">
    <property type="entry name" value="Tnp_ISXO2-like"/>
</dbReference>
<dbReference type="NCBIfam" id="NF033547">
    <property type="entry name" value="transpos_IS1595"/>
    <property type="match status" value="1"/>
</dbReference>
<sequence length="343" mass="40248">MSAKGFRNLLQYISSMDKPHQERIYYEIQRKIFPSNATTRVIDELRDKRYSKGFNCAHCKSNSVARFDKYNGRQRYKCKNCGKTFSDLTNSPLQGTHYPEKWIQFIDCMLKGMSLRESSKELGVHHVTLFYWRHKVLAALEQMQIEQFEGILEVDETYFLFSEKGKKNINDRKPRKRGGVSQFRGISKEQVCVIVGRDRNKNTVSKVACLGRIEKTQVEKTIGRFISNDAILCTDGWRGYKTYAIEKGLVHYRIDTKKMGYVIKGLFHIQNVNNYHGRLKQWLDRFKGVASKYLDHYLAWFHLLETIEFEATKSNLKDMLIFACLFPVDKTYDSLRKSKFMIA</sequence>
<dbReference type="PANTHER" id="PTHR33293:SF1">
    <property type="entry name" value="INSERTION ELEMENT IS1 1 PROTEIN INSB-RELATED"/>
    <property type="match status" value="1"/>
</dbReference>
<reference evidence="2 4" key="1">
    <citation type="submission" date="2015-07" db="EMBL/GenBank/DDBJ databases">
        <title>Fjat-14205 dsm 2895.</title>
        <authorList>
            <person name="Liu B."/>
            <person name="Wang J."/>
            <person name="Zhu Y."/>
            <person name="Liu G."/>
            <person name="Chen Q."/>
            <person name="Chen Z."/>
            <person name="Lan J."/>
            <person name="Che J."/>
            <person name="Ge C."/>
            <person name="Shi H."/>
            <person name="Pan Z."/>
            <person name="Liu X."/>
        </authorList>
    </citation>
    <scope>NUCLEOTIDE SEQUENCE [LARGE SCALE GENOMIC DNA]</scope>
    <source>
        <strain evidence="2 4">DSM 2895</strain>
    </source>
</reference>
<evidence type="ECO:0000313" key="4">
    <source>
        <dbReference type="Proteomes" id="UP000037269"/>
    </source>
</evidence>
<evidence type="ECO:0000313" key="2">
    <source>
        <dbReference type="EMBL" id="KON96110.1"/>
    </source>
</evidence>
<dbReference type="PATRIC" id="fig|47500.8.peg.2272"/>
<evidence type="ECO:0000313" key="5">
    <source>
        <dbReference type="Proteomes" id="UP000182836"/>
    </source>
</evidence>
<gene>
    <name evidence="2" type="ORF">AF333_12070</name>
    <name evidence="3" type="ORF">SAMN04487909_15513</name>
</gene>
<reference evidence="3 5" key="2">
    <citation type="submission" date="2016-10" db="EMBL/GenBank/DDBJ databases">
        <authorList>
            <person name="de Groot N.N."/>
        </authorList>
    </citation>
    <scope>NUCLEOTIDE SEQUENCE [LARGE SCALE GENOMIC DNA]</scope>
    <source>
        <strain evidence="3 5">DSM 2895</strain>
    </source>
</reference>
<organism evidence="2 4">
    <name type="scientific">Aneurinibacillus migulanus</name>
    <name type="common">Bacillus migulanus</name>
    <dbReference type="NCBI Taxonomy" id="47500"/>
    <lineage>
        <taxon>Bacteria</taxon>
        <taxon>Bacillati</taxon>
        <taxon>Bacillota</taxon>
        <taxon>Bacilli</taxon>
        <taxon>Bacillales</taxon>
        <taxon>Paenibacillaceae</taxon>
        <taxon>Aneurinibacillus group</taxon>
        <taxon>Aneurinibacillus</taxon>
    </lineage>
</organism>
<dbReference type="InterPro" id="IPR051354">
    <property type="entry name" value="Transposase_27_IS1"/>
</dbReference>
<name>A0A0D1XEB0_ANEMI</name>
<dbReference type="SMART" id="SM01126">
    <property type="entry name" value="DDE_Tnp_IS1595"/>
    <property type="match status" value="1"/>
</dbReference>
<dbReference type="PANTHER" id="PTHR33293">
    <property type="entry name" value="INSERTION ELEMENT IS1 1 PROTEIN INSB-RELATED"/>
    <property type="match status" value="1"/>
</dbReference>
<evidence type="ECO:0000259" key="1">
    <source>
        <dbReference type="SMART" id="SM01126"/>
    </source>
</evidence>
<keyword evidence="4" id="KW-1185">Reference proteome</keyword>
<dbReference type="EMBL" id="LGUG01000004">
    <property type="protein sequence ID" value="KON96110.1"/>
    <property type="molecule type" value="Genomic_DNA"/>
</dbReference>
<accession>A0A0D1XEB0</accession>
<dbReference type="Proteomes" id="UP000182836">
    <property type="component" value="Unassembled WGS sequence"/>
</dbReference>
<feature type="domain" description="ISXO2-like transposase" evidence="1">
    <location>
        <begin position="147"/>
        <end position="306"/>
    </location>
</feature>
<protein>
    <submittedName>
        <fullName evidence="2 3">Transposase</fullName>
    </submittedName>
</protein>
<dbReference type="Proteomes" id="UP000037269">
    <property type="component" value="Unassembled WGS sequence"/>
</dbReference>
<dbReference type="GeneID" id="42305917"/>
<proteinExistence type="predicted"/>
<dbReference type="AlphaFoldDB" id="A0A0D1XEB0"/>